<dbReference type="SUPFAM" id="SSF52047">
    <property type="entry name" value="RNI-like"/>
    <property type="match status" value="1"/>
</dbReference>
<dbReference type="EMBL" id="ML987195">
    <property type="protein sequence ID" value="KAF2248965.1"/>
    <property type="molecule type" value="Genomic_DNA"/>
</dbReference>
<dbReference type="InterPro" id="IPR032675">
    <property type="entry name" value="LRR_dom_sf"/>
</dbReference>
<accession>A0A6A6IEF7</accession>
<dbReference type="Gene3D" id="3.80.10.10">
    <property type="entry name" value="Ribonuclease Inhibitor"/>
    <property type="match status" value="2"/>
</dbReference>
<keyword evidence="2" id="KW-1185">Reference proteome</keyword>
<dbReference type="RefSeq" id="XP_033683969.1">
    <property type="nucleotide sequence ID" value="XM_033823748.1"/>
</dbReference>
<gene>
    <name evidence="1" type="ORF">BU26DRAFT_427748</name>
</gene>
<dbReference type="Pfam" id="PF13516">
    <property type="entry name" value="LRR_6"/>
    <property type="match status" value="2"/>
</dbReference>
<evidence type="ECO:0000313" key="1">
    <source>
        <dbReference type="EMBL" id="KAF2248965.1"/>
    </source>
</evidence>
<proteinExistence type="predicted"/>
<dbReference type="GeneID" id="54577078"/>
<dbReference type="InterPro" id="IPR052394">
    <property type="entry name" value="LRR-containing"/>
</dbReference>
<sequence>MEAPRRRAADPVAAALANQIAQLLYPSPDNSLGSLIKYEKDIVKLRRLVIRQRKRAIEDATQRKELMNWGKRILKQGPWDPVADPVSLDGAPSLPMPVKIAEHETLLPFFEHLALGGTEEKASTARSVEDAVEIEEPFYGIKSLEFEKGVIYSDHRMDLCKMVLGPPNIGDLIESLKTNTFITHFLLGNNIIGPYGAKRIAEFVKEFPNRMDTWYLAGNCIDTASFKLLVDGWVQSTSVTNIWLKRNPLMPAAADHLFRLITQTTNLRTLDLDQTELGDTGVAELFDKLAQHVPAKPVSLRHIYLNAVGIGVKAATAIGAYLASPYCTLDALYATNNPMGSAGVTALAAGLKKNKTLSRLTLASVGLTDEGAIALCEALYDHPNVATLDMGQHFATQDLGSRYNWITGRSAFAVHNLVASSARLSYLNLGQCAMSNSGLNEILPAVTDSGTLLFYNAKTIWPQEKAPAAVKAGQEHVHLLQNVNATLTANVKRVYGEDMSYKVFMEEEKRWLVNDKTDTRKIDSVYRNRDAGLARRGLMKLNKWWDEDDDTLEEVMKGAVGPVCTRKAKVEGAVGPVCTKRQSHAEL</sequence>
<name>A0A6A6IEF7_9PLEO</name>
<dbReference type="Proteomes" id="UP000800094">
    <property type="component" value="Unassembled WGS sequence"/>
</dbReference>
<dbReference type="InterPro" id="IPR001611">
    <property type="entry name" value="Leu-rich_rpt"/>
</dbReference>
<reference evidence="1" key="1">
    <citation type="journal article" date="2020" name="Stud. Mycol.">
        <title>101 Dothideomycetes genomes: a test case for predicting lifestyles and emergence of pathogens.</title>
        <authorList>
            <person name="Haridas S."/>
            <person name="Albert R."/>
            <person name="Binder M."/>
            <person name="Bloem J."/>
            <person name="Labutti K."/>
            <person name="Salamov A."/>
            <person name="Andreopoulos B."/>
            <person name="Baker S."/>
            <person name="Barry K."/>
            <person name="Bills G."/>
            <person name="Bluhm B."/>
            <person name="Cannon C."/>
            <person name="Castanera R."/>
            <person name="Culley D."/>
            <person name="Daum C."/>
            <person name="Ezra D."/>
            <person name="Gonzalez J."/>
            <person name="Henrissat B."/>
            <person name="Kuo A."/>
            <person name="Liang C."/>
            <person name="Lipzen A."/>
            <person name="Lutzoni F."/>
            <person name="Magnuson J."/>
            <person name="Mondo S."/>
            <person name="Nolan M."/>
            <person name="Ohm R."/>
            <person name="Pangilinan J."/>
            <person name="Park H.-J."/>
            <person name="Ramirez L."/>
            <person name="Alfaro M."/>
            <person name="Sun H."/>
            <person name="Tritt A."/>
            <person name="Yoshinaga Y."/>
            <person name="Zwiers L.-H."/>
            <person name="Turgeon B."/>
            <person name="Goodwin S."/>
            <person name="Spatafora J."/>
            <person name="Crous P."/>
            <person name="Grigoriev I."/>
        </authorList>
    </citation>
    <scope>NUCLEOTIDE SEQUENCE</scope>
    <source>
        <strain evidence="1">CBS 122368</strain>
    </source>
</reference>
<dbReference type="SMART" id="SM00368">
    <property type="entry name" value="LRR_RI"/>
    <property type="match status" value="6"/>
</dbReference>
<dbReference type="OrthoDB" id="333024at2759"/>
<dbReference type="AlphaFoldDB" id="A0A6A6IEF7"/>
<evidence type="ECO:0000313" key="2">
    <source>
        <dbReference type="Proteomes" id="UP000800094"/>
    </source>
</evidence>
<protein>
    <submittedName>
        <fullName evidence="1">RNI-like protein</fullName>
    </submittedName>
</protein>
<dbReference type="PANTHER" id="PTHR24114:SF2">
    <property type="entry name" value="F-BOX DOMAIN-CONTAINING PROTEIN-RELATED"/>
    <property type="match status" value="1"/>
</dbReference>
<dbReference type="PANTHER" id="PTHR24114">
    <property type="entry name" value="LEUCINE RICH REPEAT FAMILY PROTEIN"/>
    <property type="match status" value="1"/>
</dbReference>
<organism evidence="1 2">
    <name type="scientific">Trematosphaeria pertusa</name>
    <dbReference type="NCBI Taxonomy" id="390896"/>
    <lineage>
        <taxon>Eukaryota</taxon>
        <taxon>Fungi</taxon>
        <taxon>Dikarya</taxon>
        <taxon>Ascomycota</taxon>
        <taxon>Pezizomycotina</taxon>
        <taxon>Dothideomycetes</taxon>
        <taxon>Pleosporomycetidae</taxon>
        <taxon>Pleosporales</taxon>
        <taxon>Massarineae</taxon>
        <taxon>Trematosphaeriaceae</taxon>
        <taxon>Trematosphaeria</taxon>
    </lineage>
</organism>